<feature type="non-terminal residue" evidence="5">
    <location>
        <position position="665"/>
    </location>
</feature>
<dbReference type="InterPro" id="IPR056583">
    <property type="entry name" value="EDRF1_TPR"/>
</dbReference>
<evidence type="ECO:0000259" key="3">
    <source>
        <dbReference type="Pfam" id="PF23788"/>
    </source>
</evidence>
<dbReference type="Pfam" id="PF23723">
    <property type="entry name" value="TPR_EDRF1"/>
    <property type="match status" value="1"/>
</dbReference>
<evidence type="ECO:0000256" key="1">
    <source>
        <dbReference type="SAM" id="MobiDB-lite"/>
    </source>
</evidence>
<dbReference type="PANTHER" id="PTHR15000">
    <property type="entry name" value="ERYTHROID DIFFERENTIATION-RELATED FACTOR 1"/>
    <property type="match status" value="1"/>
</dbReference>
<evidence type="ECO:0000313" key="4">
    <source>
        <dbReference type="Proteomes" id="UP000694865"/>
    </source>
</evidence>
<reference evidence="5" key="1">
    <citation type="submission" date="2025-08" db="UniProtKB">
        <authorList>
            <consortium name="RefSeq"/>
        </authorList>
    </citation>
    <scope>IDENTIFICATION</scope>
    <source>
        <tissue evidence="5">Testes</tissue>
    </source>
</reference>
<protein>
    <submittedName>
        <fullName evidence="5">Erythroid differentiation-related factor 1-like</fullName>
    </submittedName>
</protein>
<dbReference type="InterPro" id="IPR056582">
    <property type="entry name" value="EDRF1_N"/>
</dbReference>
<dbReference type="Pfam" id="PF23788">
    <property type="entry name" value="EDRF1_N"/>
    <property type="match status" value="2"/>
</dbReference>
<feature type="compositionally biased region" description="Basic and acidic residues" evidence="1">
    <location>
        <begin position="39"/>
        <end position="54"/>
    </location>
</feature>
<proteinExistence type="predicted"/>
<feature type="compositionally biased region" description="Basic and acidic residues" evidence="1">
    <location>
        <begin position="1"/>
        <end position="14"/>
    </location>
</feature>
<feature type="region of interest" description="Disordered" evidence="1">
    <location>
        <begin position="227"/>
        <end position="252"/>
    </location>
</feature>
<gene>
    <name evidence="5" type="primary">LOC100373541</name>
</gene>
<name>A0ABM0H084_SACKO</name>
<feature type="region of interest" description="Disordered" evidence="1">
    <location>
        <begin position="1"/>
        <end position="54"/>
    </location>
</feature>
<feature type="compositionally biased region" description="Polar residues" evidence="1">
    <location>
        <begin position="241"/>
        <end position="251"/>
    </location>
</feature>
<feature type="domain" description="EDRF1 TPR repeats region" evidence="2">
    <location>
        <begin position="568"/>
        <end position="665"/>
    </location>
</feature>
<sequence length="665" mass="74962">MEQDVDLPRVKFDPDAGIDSSESQRDCDSDGSMVKPKKNAADREESPPRVTRDVKSTAVVKYSNVQTVANFSKLEEDTDLKLPPANWLRSGANVTVHNTMGTSKTKFSSFGMANSCPDTVGDVDVISAAENIKDLLKIPFSKGQVSIAVHRIGRSLFLDEFDVYRHLRSAPQSGRKWLRNFILQQILRDNKKFTRKKKTRDVLHSRNLLSKFLYYSIDSVPESDGACNSTYTVEEPDDISPDQSSTNSSSHTIKDDISFSTGDISQSHQSEFARQVLWQFEDIQMLIGTDLPIFGGGQYPAVSLRLRDMSKPINVLTGLDYWLDNLICNVPELAMCYHLDGIVKNYELLRTEEIPQIPDSQFSPTVVKDIAQNVLSFLKSNCTKEGHTYWLFKGNNDDVVKLYDLTSLCSENDVNNTWDNPFAVPVALLLYNGLVNYFTVTKELFEFVRQRQESAGAVSSVLSTSAVEKEGQGLLESILSLCGDVHVMLAASSSDNLISHKDNFLQSPEYEKFIMQSVQKEVNYNNFEWASSWSMDAAGFLATSIRCYEFSVELLCDDKENADCIINITRRLANSRNELGKLYMKQAVDLAAADQNDDEIPSQEEQELWKKSYSCFDNAIQSFDAVHDSINQALVNCNAGRLMRICAQAYNIGRFSQQERHYYNK</sequence>
<dbReference type="PANTHER" id="PTHR15000:SF1">
    <property type="entry name" value="ERYTHROID DIFFERENTIATION-RELATED FACTOR 1"/>
    <property type="match status" value="1"/>
</dbReference>
<dbReference type="GeneID" id="100373541"/>
<evidence type="ECO:0000259" key="2">
    <source>
        <dbReference type="Pfam" id="PF23723"/>
    </source>
</evidence>
<accession>A0ABM0H084</accession>
<feature type="domain" description="EDRF1 N-terminal" evidence="3">
    <location>
        <begin position="53"/>
        <end position="238"/>
    </location>
</feature>
<evidence type="ECO:0000313" key="5">
    <source>
        <dbReference type="RefSeq" id="XP_002741320.1"/>
    </source>
</evidence>
<dbReference type="RefSeq" id="XP_002741320.1">
    <property type="nucleotide sequence ID" value="XM_002741274.2"/>
</dbReference>
<keyword evidence="4" id="KW-1185">Reference proteome</keyword>
<dbReference type="Proteomes" id="UP000694865">
    <property type="component" value="Unplaced"/>
</dbReference>
<organism evidence="4 5">
    <name type="scientific">Saccoglossus kowalevskii</name>
    <name type="common">Acorn worm</name>
    <dbReference type="NCBI Taxonomy" id="10224"/>
    <lineage>
        <taxon>Eukaryota</taxon>
        <taxon>Metazoa</taxon>
        <taxon>Hemichordata</taxon>
        <taxon>Enteropneusta</taxon>
        <taxon>Harrimaniidae</taxon>
        <taxon>Saccoglossus</taxon>
    </lineage>
</organism>
<feature type="domain" description="EDRF1 N-terminal" evidence="3">
    <location>
        <begin position="258"/>
        <end position="437"/>
    </location>
</feature>